<evidence type="ECO:0000256" key="1">
    <source>
        <dbReference type="ARBA" id="ARBA00022737"/>
    </source>
</evidence>
<dbReference type="PANTHER" id="PTHR10039:SF5">
    <property type="entry name" value="NACHT DOMAIN-CONTAINING PROTEIN"/>
    <property type="match status" value="1"/>
</dbReference>
<name>A0ABR2IHN6_9PEZI</name>
<dbReference type="Proteomes" id="UP001390339">
    <property type="component" value="Unassembled WGS sequence"/>
</dbReference>
<gene>
    <name evidence="4" type="ORF">PGQ11_009264</name>
</gene>
<organism evidence="4 5">
    <name type="scientific">Apiospora arundinis</name>
    <dbReference type="NCBI Taxonomy" id="335852"/>
    <lineage>
        <taxon>Eukaryota</taxon>
        <taxon>Fungi</taxon>
        <taxon>Dikarya</taxon>
        <taxon>Ascomycota</taxon>
        <taxon>Pezizomycotina</taxon>
        <taxon>Sordariomycetes</taxon>
        <taxon>Xylariomycetidae</taxon>
        <taxon>Amphisphaeriales</taxon>
        <taxon>Apiosporaceae</taxon>
        <taxon>Apiospora</taxon>
    </lineage>
</organism>
<dbReference type="InterPro" id="IPR027417">
    <property type="entry name" value="P-loop_NTPase"/>
</dbReference>
<accession>A0ABR2IHN6</accession>
<evidence type="ECO:0000256" key="2">
    <source>
        <dbReference type="SAM" id="MobiDB-lite"/>
    </source>
</evidence>
<keyword evidence="1" id="KW-0677">Repeat</keyword>
<dbReference type="Gene3D" id="3.40.50.300">
    <property type="entry name" value="P-loop containing nucleotide triphosphate hydrolases"/>
    <property type="match status" value="1"/>
</dbReference>
<reference evidence="4 5" key="1">
    <citation type="journal article" date="2024" name="IMA Fungus">
        <title>Apiospora arundinis, a panoply of carbohydrate-active enzymes and secondary metabolites.</title>
        <authorList>
            <person name="Sorensen T."/>
            <person name="Petersen C."/>
            <person name="Muurmann A.T."/>
            <person name="Christiansen J.V."/>
            <person name="Brundto M.L."/>
            <person name="Overgaard C.K."/>
            <person name="Boysen A.T."/>
            <person name="Wollenberg R.D."/>
            <person name="Larsen T.O."/>
            <person name="Sorensen J.L."/>
            <person name="Nielsen K.L."/>
            <person name="Sondergaard T.E."/>
        </authorList>
    </citation>
    <scope>NUCLEOTIDE SEQUENCE [LARGE SCALE GENOMIC DNA]</scope>
    <source>
        <strain evidence="4 5">AAU 773</strain>
    </source>
</reference>
<feature type="region of interest" description="Disordered" evidence="2">
    <location>
        <begin position="266"/>
        <end position="316"/>
    </location>
</feature>
<comment type="caution">
    <text evidence="4">The sequence shown here is derived from an EMBL/GenBank/DDBJ whole genome shotgun (WGS) entry which is preliminary data.</text>
</comment>
<evidence type="ECO:0000259" key="3">
    <source>
        <dbReference type="Pfam" id="PF24883"/>
    </source>
</evidence>
<sequence>MDPASAIGVAAAAAQFLGIALKAIELCYQIRDNDDAATDHNRQLEEYAKELKASSSELTHPVAGRVPRRITEVAKKCDRLTKEVLDLLQHVRGAGKNVSTARRLYRVMKDAKKIEKVERSLKEEERVLESLLIRDIWSIVNADSLKSSTQFKSLDAKIQAVIQDLDRIQLRAAGRAVETSKEIAFVQTGIQNQIGRSAASITRKIARADLNALDRLRDVERKAREIHESDLQKKLEDDFLESLSFGEMYDRQVSIQDAAPGTLDWVFHNNDTDSPDADTSDTDCLDTDTSNTDPTNPDSLDEEQLGPRIPTRKPTRHIQGGGFHEWLCNDNSPFWICGKLGSGKSTLVAHIIQDPRTRQGLDRWKGDCQLCIFKFFFWRAGSELQRSILGLLRSLLYQICQFERRLVPRILSALSTNASIIPVWTIQALKAGIIKAFDETDHLRFSIFIDGIDEFIGDYNELLDLILELQVHSHVKVCVSSRPENQIIRKLSHCKKLHLENLNLYDIDSFVRQRLEQASIHLPLIQDESASWYIATKAEGVFLYAALVTQAVIQGAASGEDEGTLLERIASVPPGIEDIFKSFLGQIDDLQRQSLAFYLSLMKLSSRITFFDFGQKLLLIPIISLARLGIKVTDVEITKFPEIYFQTEAQIRAYSAGLLDVPSIQTPYSSTACRRRELASMSGPRPPCALY</sequence>
<feature type="compositionally biased region" description="Acidic residues" evidence="2">
    <location>
        <begin position="273"/>
        <end position="286"/>
    </location>
</feature>
<dbReference type="InterPro" id="IPR056884">
    <property type="entry name" value="NPHP3-like_N"/>
</dbReference>
<feature type="domain" description="Nephrocystin 3-like N-terminal" evidence="3">
    <location>
        <begin position="322"/>
        <end position="482"/>
    </location>
</feature>
<dbReference type="PANTHER" id="PTHR10039">
    <property type="entry name" value="AMELOGENIN"/>
    <property type="match status" value="1"/>
</dbReference>
<feature type="compositionally biased region" description="Low complexity" evidence="2">
    <location>
        <begin position="287"/>
        <end position="298"/>
    </location>
</feature>
<evidence type="ECO:0000313" key="5">
    <source>
        <dbReference type="Proteomes" id="UP001390339"/>
    </source>
</evidence>
<proteinExistence type="predicted"/>
<dbReference type="EMBL" id="JAPCWZ010000005">
    <property type="protein sequence ID" value="KAK8863029.1"/>
    <property type="molecule type" value="Genomic_DNA"/>
</dbReference>
<keyword evidence="5" id="KW-1185">Reference proteome</keyword>
<evidence type="ECO:0000313" key="4">
    <source>
        <dbReference type="EMBL" id="KAK8863029.1"/>
    </source>
</evidence>
<protein>
    <recommendedName>
        <fullName evidence="3">Nephrocystin 3-like N-terminal domain-containing protein</fullName>
    </recommendedName>
</protein>
<dbReference type="Pfam" id="PF24883">
    <property type="entry name" value="NPHP3_N"/>
    <property type="match status" value="1"/>
</dbReference>
<dbReference type="SUPFAM" id="SSF52540">
    <property type="entry name" value="P-loop containing nucleoside triphosphate hydrolases"/>
    <property type="match status" value="1"/>
</dbReference>